<dbReference type="RefSeq" id="XP_037147546.1">
    <property type="nucleotide sequence ID" value="XM_037296972.1"/>
</dbReference>
<feature type="transmembrane region" description="Helical" evidence="6">
    <location>
        <begin position="313"/>
        <end position="335"/>
    </location>
</feature>
<feature type="transmembrane region" description="Helical" evidence="6">
    <location>
        <begin position="56"/>
        <end position="81"/>
    </location>
</feature>
<dbReference type="InterPro" id="IPR036259">
    <property type="entry name" value="MFS_trans_sf"/>
</dbReference>
<feature type="transmembrane region" description="Helical" evidence="6">
    <location>
        <begin position="440"/>
        <end position="462"/>
    </location>
</feature>
<evidence type="ECO:0000259" key="7">
    <source>
        <dbReference type="PROSITE" id="PS50850"/>
    </source>
</evidence>
<dbReference type="PANTHER" id="PTHR42718">
    <property type="entry name" value="MAJOR FACILITATOR SUPERFAMILY MULTIDRUG TRANSPORTER MFSC"/>
    <property type="match status" value="1"/>
</dbReference>
<feature type="transmembrane region" description="Helical" evidence="6">
    <location>
        <begin position="183"/>
        <end position="204"/>
    </location>
</feature>
<evidence type="ECO:0000256" key="5">
    <source>
        <dbReference type="SAM" id="MobiDB-lite"/>
    </source>
</evidence>
<feature type="transmembrane region" description="Helical" evidence="6">
    <location>
        <begin position="93"/>
        <end position="111"/>
    </location>
</feature>
<dbReference type="GeneID" id="59334474"/>
<dbReference type="PANTHER" id="PTHR42718:SF41">
    <property type="entry name" value="MFS TRANSPORTER OF UNKOWN SPECIFICITY (AFU_ORTHOLOGUE AFUA_5G09940)-RELATED"/>
    <property type="match status" value="1"/>
</dbReference>
<comment type="caution">
    <text evidence="8">The sequence shown here is derived from an EMBL/GenBank/DDBJ whole genome shotgun (WGS) entry which is preliminary data.</text>
</comment>
<keyword evidence="9" id="KW-1185">Reference proteome</keyword>
<accession>A0A8H6C7L9</accession>
<feature type="transmembrane region" description="Helical" evidence="6">
    <location>
        <begin position="123"/>
        <end position="146"/>
    </location>
</feature>
<proteinExistence type="predicted"/>
<protein>
    <recommendedName>
        <fullName evidence="7">Major facilitator superfamily (MFS) profile domain-containing protein</fullName>
    </recommendedName>
</protein>
<feature type="transmembrane region" description="Helical" evidence="6">
    <location>
        <begin position="347"/>
        <end position="371"/>
    </location>
</feature>
<dbReference type="GO" id="GO:0022857">
    <property type="term" value="F:transmembrane transporter activity"/>
    <property type="evidence" value="ECO:0007669"/>
    <property type="project" value="InterPro"/>
</dbReference>
<dbReference type="AlphaFoldDB" id="A0A8H6C7L9"/>
<evidence type="ECO:0000313" key="8">
    <source>
        <dbReference type="EMBL" id="KAF6218111.1"/>
    </source>
</evidence>
<keyword evidence="4 6" id="KW-0472">Membrane</keyword>
<dbReference type="Gene3D" id="1.20.1720.10">
    <property type="entry name" value="Multidrug resistance protein D"/>
    <property type="match status" value="1"/>
</dbReference>
<dbReference type="GO" id="GO:0016020">
    <property type="term" value="C:membrane"/>
    <property type="evidence" value="ECO:0007669"/>
    <property type="project" value="UniProtKB-SubCell"/>
</dbReference>
<dbReference type="PROSITE" id="PS50850">
    <property type="entry name" value="MFS"/>
    <property type="match status" value="1"/>
</dbReference>
<evidence type="ECO:0000256" key="1">
    <source>
        <dbReference type="ARBA" id="ARBA00004141"/>
    </source>
</evidence>
<dbReference type="InterPro" id="IPR020846">
    <property type="entry name" value="MFS_dom"/>
</dbReference>
<feature type="compositionally biased region" description="Basic and acidic residues" evidence="5">
    <location>
        <begin position="521"/>
        <end position="530"/>
    </location>
</feature>
<gene>
    <name evidence="8" type="ORF">HO133_006069</name>
</gene>
<keyword evidence="3 6" id="KW-1133">Transmembrane helix</keyword>
<feature type="transmembrane region" description="Helical" evidence="6">
    <location>
        <begin position="275"/>
        <end position="293"/>
    </location>
</feature>
<dbReference type="EMBL" id="JACCJB010000023">
    <property type="protein sequence ID" value="KAF6218111.1"/>
    <property type="molecule type" value="Genomic_DNA"/>
</dbReference>
<feature type="transmembrane region" description="Helical" evidence="6">
    <location>
        <begin position="244"/>
        <end position="263"/>
    </location>
</feature>
<dbReference type="InterPro" id="IPR011701">
    <property type="entry name" value="MFS"/>
</dbReference>
<dbReference type="SUPFAM" id="SSF103473">
    <property type="entry name" value="MFS general substrate transporter"/>
    <property type="match status" value="1"/>
</dbReference>
<feature type="transmembrane region" description="Helical" evidence="6">
    <location>
        <begin position="152"/>
        <end position="171"/>
    </location>
</feature>
<feature type="transmembrane region" description="Helical" evidence="6">
    <location>
        <begin position="403"/>
        <end position="428"/>
    </location>
</feature>
<dbReference type="Gene3D" id="1.20.1250.20">
    <property type="entry name" value="MFS general substrate transporter like domains"/>
    <property type="match status" value="1"/>
</dbReference>
<organism evidence="8 9">
    <name type="scientific">Letharia lupina</name>
    <dbReference type="NCBI Taxonomy" id="560253"/>
    <lineage>
        <taxon>Eukaryota</taxon>
        <taxon>Fungi</taxon>
        <taxon>Dikarya</taxon>
        <taxon>Ascomycota</taxon>
        <taxon>Pezizomycotina</taxon>
        <taxon>Lecanoromycetes</taxon>
        <taxon>OSLEUM clade</taxon>
        <taxon>Lecanoromycetidae</taxon>
        <taxon>Lecanorales</taxon>
        <taxon>Lecanorineae</taxon>
        <taxon>Parmeliaceae</taxon>
        <taxon>Letharia</taxon>
    </lineage>
</organism>
<feature type="domain" description="Major facilitator superfamily (MFS) profile" evidence="7">
    <location>
        <begin position="56"/>
        <end position="504"/>
    </location>
</feature>
<evidence type="ECO:0000256" key="3">
    <source>
        <dbReference type="ARBA" id="ARBA00022989"/>
    </source>
</evidence>
<evidence type="ECO:0000256" key="4">
    <source>
        <dbReference type="ARBA" id="ARBA00023136"/>
    </source>
</evidence>
<keyword evidence="2 6" id="KW-0812">Transmembrane</keyword>
<dbReference type="Proteomes" id="UP000593566">
    <property type="component" value="Unassembled WGS sequence"/>
</dbReference>
<sequence>MADFILKPPSPCHLPSVQENESETVEAIVEKSEAPPLEYRAQDHDFSTGQARKRAIAILIVLTNLVPMISFGLGIGGGLIIGQSLGVDGPSQAAWIPASYSLTSGAFVLMTGRLGSIYGHRNILLGGAGWWIVWSFINAFCNNFIAFNTARALSGIGAAMIVPNAIAVIGTTLPPGKMRNLSLGFFGAGAPVGGWLGALFAGLLAELTPWKWLFIFMAILGLIVFGSLALLLPSEDPPSKSEQMDWVGSILGISGLISFNFVWNQAPTVGWDTPYEIALLITAVIFFVAFGVWEHKFAQHPILPLSIFRAPSFLPLVIVVLFSFMSYGTFIWYLVAWQQEVRHWSALSTSIGLTPIAICAAFAAFIAAWLIPRLAAQWILAIGALAVLVAQIILATMPAQQSYWPSVFPATVIQSFCPDFIFTAAAIIASNSVKKSEQGIAGSLIGTLQLYATSIGLGFAGFVEVHTNDHGLSTVRGYRSALYFGMGMAAVALAICALGVRMPKDTREGWQGEDTTPNLRQKTEETNCVV</sequence>
<comment type="subcellular location">
    <subcellularLocation>
        <location evidence="1">Membrane</location>
        <topology evidence="1">Multi-pass membrane protein</topology>
    </subcellularLocation>
</comment>
<feature type="region of interest" description="Disordered" evidence="5">
    <location>
        <begin position="508"/>
        <end position="530"/>
    </location>
</feature>
<reference evidence="8 9" key="1">
    <citation type="journal article" date="2020" name="Genomics">
        <title>Complete, high-quality genomes from long-read metagenomic sequencing of two wolf lichen thalli reveals enigmatic genome architecture.</title>
        <authorList>
            <person name="McKenzie S.K."/>
            <person name="Walston R.F."/>
            <person name="Allen J.L."/>
        </authorList>
    </citation>
    <scope>NUCLEOTIDE SEQUENCE [LARGE SCALE GENOMIC DNA]</scope>
    <source>
        <strain evidence="8">WasteWater1</strain>
    </source>
</reference>
<evidence type="ECO:0000313" key="9">
    <source>
        <dbReference type="Proteomes" id="UP000593566"/>
    </source>
</evidence>
<evidence type="ECO:0000256" key="6">
    <source>
        <dbReference type="SAM" id="Phobius"/>
    </source>
</evidence>
<feature type="transmembrane region" description="Helical" evidence="6">
    <location>
        <begin position="482"/>
        <end position="500"/>
    </location>
</feature>
<evidence type="ECO:0000256" key="2">
    <source>
        <dbReference type="ARBA" id="ARBA00022692"/>
    </source>
</evidence>
<name>A0A8H6C7L9_9LECA</name>
<feature type="transmembrane region" description="Helical" evidence="6">
    <location>
        <begin position="210"/>
        <end position="232"/>
    </location>
</feature>
<dbReference type="Pfam" id="PF07690">
    <property type="entry name" value="MFS_1"/>
    <property type="match status" value="1"/>
</dbReference>
<feature type="transmembrane region" description="Helical" evidence="6">
    <location>
        <begin position="378"/>
        <end position="397"/>
    </location>
</feature>